<keyword evidence="2 4" id="KW-0689">Ribosomal protein</keyword>
<dbReference type="AlphaFoldDB" id="A0A9C7PWQ3"/>
<keyword evidence="3 4" id="KW-0687">Ribonucleoprotein</keyword>
<dbReference type="EMBL" id="BQMJ01000032">
    <property type="protein sequence ID" value="GJQ12283.1"/>
    <property type="molecule type" value="Genomic_DNA"/>
</dbReference>
<dbReference type="OrthoDB" id="275000at2759"/>
<dbReference type="EMBL" id="BQMJ01000025">
    <property type="protein sequence ID" value="GJQ11531.1"/>
    <property type="molecule type" value="Genomic_DNA"/>
</dbReference>
<dbReference type="SUPFAM" id="SSF64263">
    <property type="entry name" value="Prokaryotic ribosomal protein L17"/>
    <property type="match status" value="1"/>
</dbReference>
<reference evidence="6" key="1">
    <citation type="journal article" date="2022" name="Proc. Natl. Acad. Sci. U.S.A.">
        <title>Life cycle and functional genomics of the unicellular red alga Galdieria for elucidating algal and plant evolution and industrial use.</title>
        <authorList>
            <person name="Hirooka S."/>
            <person name="Itabashi T."/>
            <person name="Ichinose T.M."/>
            <person name="Onuma R."/>
            <person name="Fujiwara T."/>
            <person name="Yamashita S."/>
            <person name="Jong L.W."/>
            <person name="Tomita R."/>
            <person name="Iwane A.H."/>
            <person name="Miyagishima S.Y."/>
        </authorList>
    </citation>
    <scope>NUCLEOTIDE SEQUENCE</scope>
    <source>
        <strain evidence="6">NBRC 102759</strain>
    </source>
</reference>
<dbReference type="GO" id="GO:0005762">
    <property type="term" value="C:mitochondrial large ribosomal subunit"/>
    <property type="evidence" value="ECO:0007669"/>
    <property type="project" value="TreeGrafter"/>
</dbReference>
<accession>A0A9C7PWQ3</accession>
<evidence type="ECO:0000256" key="1">
    <source>
        <dbReference type="ARBA" id="ARBA00008777"/>
    </source>
</evidence>
<evidence type="ECO:0000313" key="7">
    <source>
        <dbReference type="EMBL" id="GJQ12889.1"/>
    </source>
</evidence>
<keyword evidence="8" id="KW-1185">Reference proteome</keyword>
<dbReference type="Gene3D" id="3.90.1030.10">
    <property type="entry name" value="Ribosomal protein L17"/>
    <property type="match status" value="1"/>
</dbReference>
<dbReference type="InterPro" id="IPR036373">
    <property type="entry name" value="Ribosomal_bL17_sf"/>
</dbReference>
<evidence type="ECO:0000313" key="8">
    <source>
        <dbReference type="Proteomes" id="UP001061958"/>
    </source>
</evidence>
<evidence type="ECO:0000256" key="3">
    <source>
        <dbReference type="ARBA" id="ARBA00023274"/>
    </source>
</evidence>
<comment type="caution">
    <text evidence="6">The sequence shown here is derived from an EMBL/GenBank/DDBJ whole genome shotgun (WGS) entry which is preliminary data.</text>
</comment>
<evidence type="ECO:0000256" key="2">
    <source>
        <dbReference type="ARBA" id="ARBA00022980"/>
    </source>
</evidence>
<comment type="similarity">
    <text evidence="1 4">Belongs to the bacterial ribosomal protein bL17 family.</text>
</comment>
<dbReference type="PANTHER" id="PTHR14413:SF16">
    <property type="entry name" value="LARGE RIBOSOMAL SUBUNIT PROTEIN BL17M"/>
    <property type="match status" value="1"/>
</dbReference>
<evidence type="ECO:0008006" key="9">
    <source>
        <dbReference type="Google" id="ProtNLM"/>
    </source>
</evidence>
<dbReference type="GO" id="GO:0003735">
    <property type="term" value="F:structural constituent of ribosome"/>
    <property type="evidence" value="ECO:0007669"/>
    <property type="project" value="InterPro"/>
</dbReference>
<protein>
    <recommendedName>
        <fullName evidence="9">50S ribosomal protein L17</fullName>
    </recommendedName>
</protein>
<reference evidence="6" key="2">
    <citation type="submission" date="2022-01" db="EMBL/GenBank/DDBJ databases">
        <authorList>
            <person name="Hirooka S."/>
            <person name="Miyagishima S.Y."/>
        </authorList>
    </citation>
    <scope>NUCLEOTIDE SEQUENCE</scope>
    <source>
        <strain evidence="6">NBRC 102759</strain>
    </source>
</reference>
<dbReference type="Proteomes" id="UP001061958">
    <property type="component" value="Unassembled WGS sequence"/>
</dbReference>
<organism evidence="6 8">
    <name type="scientific">Galdieria partita</name>
    <dbReference type="NCBI Taxonomy" id="83374"/>
    <lineage>
        <taxon>Eukaryota</taxon>
        <taxon>Rhodophyta</taxon>
        <taxon>Bangiophyceae</taxon>
        <taxon>Galdieriales</taxon>
        <taxon>Galdieriaceae</taxon>
        <taxon>Galdieria</taxon>
    </lineage>
</organism>
<dbReference type="GO" id="GO:0006412">
    <property type="term" value="P:translation"/>
    <property type="evidence" value="ECO:0007669"/>
    <property type="project" value="InterPro"/>
</dbReference>
<gene>
    <name evidence="5" type="ORF">GpartN1_g3322.t1</name>
    <name evidence="6" type="ORF">GpartN1_g4074.t1</name>
    <name evidence="7" type="ORF">GpartN1_g4680.t1</name>
</gene>
<evidence type="ECO:0000313" key="5">
    <source>
        <dbReference type="EMBL" id="GJQ11531.1"/>
    </source>
</evidence>
<evidence type="ECO:0000256" key="4">
    <source>
        <dbReference type="RuleBase" id="RU000660"/>
    </source>
</evidence>
<name>A0A9C7PWQ3_9RHOD</name>
<dbReference type="Pfam" id="PF01196">
    <property type="entry name" value="Ribosomal_L17"/>
    <property type="match status" value="1"/>
</dbReference>
<dbReference type="InterPro" id="IPR000456">
    <property type="entry name" value="Ribosomal_bL17"/>
</dbReference>
<dbReference type="EMBL" id="BQMJ01000038">
    <property type="protein sequence ID" value="GJQ12889.1"/>
    <property type="molecule type" value="Genomic_DNA"/>
</dbReference>
<dbReference type="PANTHER" id="PTHR14413">
    <property type="entry name" value="RIBOSOMAL PROTEIN L17"/>
    <property type="match status" value="1"/>
</dbReference>
<dbReference type="NCBIfam" id="TIGR00059">
    <property type="entry name" value="L17"/>
    <property type="match status" value="1"/>
</dbReference>
<evidence type="ECO:0000313" key="6">
    <source>
        <dbReference type="EMBL" id="GJQ12283.1"/>
    </source>
</evidence>
<sequence>MRRSAIFLPRCNTRVRHLGVSEAHRNDILKCLVTSLVQNERIVTTLAKAKEMRRYVERTITAAKRGDIPEEEWTQYLSNPKAIEKVKTLLAERYRSRPGGYVRVLRNGFRFGDGAPRAIVELVDSPKSVFNHPLYRVLSSENEKA</sequence>
<proteinExistence type="inferred from homology"/>